<dbReference type="PANTHER" id="PTHR33886">
    <property type="entry name" value="UNSATURATED RHAMNOGALACTURONAN HYDROLASE (EUROFUNG)"/>
    <property type="match status" value="1"/>
</dbReference>
<sequence>MTKAENIVSKYIDNLILPSEPLSPIWNKENELLDKAPKWNYIDNCMITAVLMMYELTDDEDLLDYSIRFINTYVAEDGNIPTLNYADYNLDNINGAKNLFKLWRITNEERYRLGFERFWTEQLVRQPRLDCGSFWHKSIYPDQIWLDGSYMALPFLIEYGMLHKSRGIIDDAIRQLWDMRRILRDPDTGLFHHGYDDTSTMCWADRITGLSQEFWLRSNGWMCAALADSCELLPKNELLKRELSELLTALSKYCMEDGMLLQLPNRSELENNYPETSGSLLFAYAALKAARLGICGDDMRKAGQRTFDTVTEKFIDDSGDVPVLKNICLVGGLGGENNRDGSAEYYLSEKIVENDAKGIAPYIMAYTEMKKLS</sequence>
<evidence type="ECO:0000256" key="1">
    <source>
        <dbReference type="ARBA" id="ARBA00022801"/>
    </source>
</evidence>
<organism evidence="2 3">
    <name type="scientific">Ruminococcus flavefaciens</name>
    <dbReference type="NCBI Taxonomy" id="1265"/>
    <lineage>
        <taxon>Bacteria</taxon>
        <taxon>Bacillati</taxon>
        <taxon>Bacillota</taxon>
        <taxon>Clostridia</taxon>
        <taxon>Eubacteriales</taxon>
        <taxon>Oscillospiraceae</taxon>
        <taxon>Ruminococcus</taxon>
    </lineage>
</organism>
<dbReference type="InterPro" id="IPR008928">
    <property type="entry name" value="6-hairpin_glycosidase_sf"/>
</dbReference>
<name>A0A1K1LSB6_RUMFL</name>
<dbReference type="RefSeq" id="WP_072299033.1">
    <property type="nucleotide sequence ID" value="NZ_FPIP01000001.1"/>
</dbReference>
<dbReference type="InterPro" id="IPR012341">
    <property type="entry name" value="6hp_glycosidase-like_sf"/>
</dbReference>
<dbReference type="GO" id="GO:0005975">
    <property type="term" value="P:carbohydrate metabolic process"/>
    <property type="evidence" value="ECO:0007669"/>
    <property type="project" value="InterPro"/>
</dbReference>
<accession>A0A1K1LSB6</accession>
<reference evidence="2 3" key="1">
    <citation type="submission" date="2016-11" db="EMBL/GenBank/DDBJ databases">
        <authorList>
            <person name="Jaros S."/>
            <person name="Januszkiewicz K."/>
            <person name="Wedrychowicz H."/>
        </authorList>
    </citation>
    <scope>NUCLEOTIDE SEQUENCE [LARGE SCALE GENOMIC DNA]</scope>
    <source>
        <strain evidence="2 3">YL228</strain>
    </source>
</reference>
<dbReference type="Proteomes" id="UP000183461">
    <property type="component" value="Unassembled WGS sequence"/>
</dbReference>
<gene>
    <name evidence="2" type="ORF">SAMN02910280_0623</name>
</gene>
<dbReference type="EMBL" id="FPIP01000001">
    <property type="protein sequence ID" value="SFW12542.1"/>
    <property type="molecule type" value="Genomic_DNA"/>
</dbReference>
<proteinExistence type="predicted"/>
<dbReference type="Pfam" id="PF07470">
    <property type="entry name" value="Glyco_hydro_88"/>
    <property type="match status" value="1"/>
</dbReference>
<dbReference type="AlphaFoldDB" id="A0A1K1LSB6"/>
<protein>
    <submittedName>
        <fullName evidence="2">Unsaturated rhamnogalacturonyl hydrolase</fullName>
    </submittedName>
</protein>
<keyword evidence="1 2" id="KW-0378">Hydrolase</keyword>
<dbReference type="Gene3D" id="1.50.10.10">
    <property type="match status" value="1"/>
</dbReference>
<dbReference type="GO" id="GO:0016787">
    <property type="term" value="F:hydrolase activity"/>
    <property type="evidence" value="ECO:0007669"/>
    <property type="project" value="UniProtKB-KW"/>
</dbReference>
<dbReference type="PANTHER" id="PTHR33886:SF8">
    <property type="entry name" value="UNSATURATED RHAMNOGALACTURONAN HYDROLASE (EUROFUNG)"/>
    <property type="match status" value="1"/>
</dbReference>
<evidence type="ECO:0000313" key="3">
    <source>
        <dbReference type="Proteomes" id="UP000183461"/>
    </source>
</evidence>
<evidence type="ECO:0000313" key="2">
    <source>
        <dbReference type="EMBL" id="SFW12542.1"/>
    </source>
</evidence>
<dbReference type="SUPFAM" id="SSF48208">
    <property type="entry name" value="Six-hairpin glycosidases"/>
    <property type="match status" value="1"/>
</dbReference>
<dbReference type="InterPro" id="IPR052043">
    <property type="entry name" value="PolySaccharide_Degr_Enz"/>
</dbReference>
<dbReference type="InterPro" id="IPR010905">
    <property type="entry name" value="Glyco_hydro_88"/>
</dbReference>